<name>M2SRJ9_COCSN</name>
<protein>
    <submittedName>
        <fullName evidence="1">Uncharacterized protein</fullName>
    </submittedName>
</protein>
<dbReference type="GeneID" id="19135258"/>
<evidence type="ECO:0000313" key="2">
    <source>
        <dbReference type="Proteomes" id="UP000016934"/>
    </source>
</evidence>
<reference evidence="2" key="2">
    <citation type="journal article" date="2013" name="PLoS Genet.">
        <title>Comparative genome structure, secondary metabolite, and effector coding capacity across Cochliobolus pathogens.</title>
        <authorList>
            <person name="Condon B.J."/>
            <person name="Leng Y."/>
            <person name="Wu D."/>
            <person name="Bushley K.E."/>
            <person name="Ohm R.A."/>
            <person name="Otillar R."/>
            <person name="Martin J."/>
            <person name="Schackwitz W."/>
            <person name="Grimwood J."/>
            <person name="MohdZainudin N."/>
            <person name="Xue C."/>
            <person name="Wang R."/>
            <person name="Manning V.A."/>
            <person name="Dhillon B."/>
            <person name="Tu Z.J."/>
            <person name="Steffenson B.J."/>
            <person name="Salamov A."/>
            <person name="Sun H."/>
            <person name="Lowry S."/>
            <person name="LaButti K."/>
            <person name="Han J."/>
            <person name="Copeland A."/>
            <person name="Lindquist E."/>
            <person name="Barry K."/>
            <person name="Schmutz J."/>
            <person name="Baker S.E."/>
            <person name="Ciuffetti L.M."/>
            <person name="Grigoriev I.V."/>
            <person name="Zhong S."/>
            <person name="Turgeon B.G."/>
        </authorList>
    </citation>
    <scope>NUCLEOTIDE SEQUENCE [LARGE SCALE GENOMIC DNA]</scope>
    <source>
        <strain evidence="2">ND90Pr / ATCC 201652</strain>
    </source>
</reference>
<dbReference type="EMBL" id="KB445652">
    <property type="protein sequence ID" value="EMD59711.1"/>
    <property type="molecule type" value="Genomic_DNA"/>
</dbReference>
<dbReference type="HOGENOM" id="CLU_2346534_0_0_1"/>
<dbReference type="AlphaFoldDB" id="M2SRJ9"/>
<dbReference type="RefSeq" id="XP_007704705.1">
    <property type="nucleotide sequence ID" value="XM_007706515.1"/>
</dbReference>
<gene>
    <name evidence="1" type="ORF">COCSADRAFT_253116</name>
</gene>
<dbReference type="KEGG" id="bsc:COCSADRAFT_253116"/>
<organism evidence="1 2">
    <name type="scientific">Cochliobolus sativus (strain ND90Pr / ATCC 201652)</name>
    <name type="common">Common root rot and spot blotch fungus</name>
    <name type="synonym">Bipolaris sorokiniana</name>
    <dbReference type="NCBI Taxonomy" id="665912"/>
    <lineage>
        <taxon>Eukaryota</taxon>
        <taxon>Fungi</taxon>
        <taxon>Dikarya</taxon>
        <taxon>Ascomycota</taxon>
        <taxon>Pezizomycotina</taxon>
        <taxon>Dothideomycetes</taxon>
        <taxon>Pleosporomycetidae</taxon>
        <taxon>Pleosporales</taxon>
        <taxon>Pleosporineae</taxon>
        <taxon>Pleosporaceae</taxon>
        <taxon>Bipolaris</taxon>
    </lineage>
</organism>
<sequence>MWKSHSALAIGVFMNSKSCEQLSALPTAITTEKEKKRLKSYSLERQYAVIEIEADSTYVGATYNRQIQWYHVPGPSLSMVLGIVLPISNETTKPYIR</sequence>
<keyword evidence="2" id="KW-1185">Reference proteome</keyword>
<dbReference type="Proteomes" id="UP000016934">
    <property type="component" value="Unassembled WGS sequence"/>
</dbReference>
<reference evidence="1 2" key="1">
    <citation type="journal article" date="2012" name="PLoS Pathog.">
        <title>Diverse lifestyles and strategies of plant pathogenesis encoded in the genomes of eighteen Dothideomycetes fungi.</title>
        <authorList>
            <person name="Ohm R.A."/>
            <person name="Feau N."/>
            <person name="Henrissat B."/>
            <person name="Schoch C.L."/>
            <person name="Horwitz B.A."/>
            <person name="Barry K.W."/>
            <person name="Condon B.J."/>
            <person name="Copeland A.C."/>
            <person name="Dhillon B."/>
            <person name="Glaser F."/>
            <person name="Hesse C.N."/>
            <person name="Kosti I."/>
            <person name="LaButti K."/>
            <person name="Lindquist E.A."/>
            <person name="Lucas S."/>
            <person name="Salamov A.A."/>
            <person name="Bradshaw R.E."/>
            <person name="Ciuffetti L."/>
            <person name="Hamelin R.C."/>
            <person name="Kema G.H.J."/>
            <person name="Lawrence C."/>
            <person name="Scott J.A."/>
            <person name="Spatafora J.W."/>
            <person name="Turgeon B.G."/>
            <person name="de Wit P.J.G.M."/>
            <person name="Zhong S."/>
            <person name="Goodwin S.B."/>
            <person name="Grigoriev I.V."/>
        </authorList>
    </citation>
    <scope>NUCLEOTIDE SEQUENCE [LARGE SCALE GENOMIC DNA]</scope>
    <source>
        <strain evidence="2">ND90Pr / ATCC 201652</strain>
    </source>
</reference>
<accession>M2SRJ9</accession>
<proteinExistence type="predicted"/>
<evidence type="ECO:0000313" key="1">
    <source>
        <dbReference type="EMBL" id="EMD59711.1"/>
    </source>
</evidence>